<feature type="domain" description="F-box" evidence="2">
    <location>
        <begin position="47"/>
        <end position="96"/>
    </location>
</feature>
<organism evidence="3 4">
    <name type="scientific">Mycena belliarum</name>
    <dbReference type="NCBI Taxonomy" id="1033014"/>
    <lineage>
        <taxon>Eukaryota</taxon>
        <taxon>Fungi</taxon>
        <taxon>Dikarya</taxon>
        <taxon>Basidiomycota</taxon>
        <taxon>Agaricomycotina</taxon>
        <taxon>Agaricomycetes</taxon>
        <taxon>Agaricomycetidae</taxon>
        <taxon>Agaricales</taxon>
        <taxon>Marasmiineae</taxon>
        <taxon>Mycenaceae</taxon>
        <taxon>Mycena</taxon>
    </lineage>
</organism>
<evidence type="ECO:0000256" key="1">
    <source>
        <dbReference type="SAM" id="MobiDB-lite"/>
    </source>
</evidence>
<name>A0AAD6UH09_9AGAR</name>
<protein>
    <recommendedName>
        <fullName evidence="2">F-box domain-containing protein</fullName>
    </recommendedName>
</protein>
<dbReference type="CDD" id="cd09917">
    <property type="entry name" value="F-box_SF"/>
    <property type="match status" value="1"/>
</dbReference>
<dbReference type="Proteomes" id="UP001222325">
    <property type="component" value="Unassembled WGS sequence"/>
</dbReference>
<feature type="compositionally biased region" description="Polar residues" evidence="1">
    <location>
        <begin position="546"/>
        <end position="555"/>
    </location>
</feature>
<sequence>MDAGPTLPTMDFVSESTRRPTKKRKSDTPSANGPATKRARTAKKGRLSGLLDISLDIVFEIFGNLHPLDLLRISRISKEFRNLLMHKSSRHIWKSSLSSVVPTLPPCAPGMTEPQWVSLVFDTTCYVCQKTARKADWGLFIRICNKCAKSHLGSGMLFSPESEKTDFMSLIPTRRDAAKPYRKVWFKKELESIKTKCNAIQGAEEKRKFVEDRKELVSSLKEHTTLCEAWAETIAESRSSELADLKEERFAAITAKLISLGWGMELDNIQDPDSLRSHKHVKQPNPLTERTWKTIKPDLLIFMELMKKKRLDRELAALVVERKAIAGKVLRTFKRSQLPWTDIMPGVSDFLSFPEIKAVIDQAFEVEVDEQSFEALLPAFPGMIATWRESIVKLLVHQRKRLCKDQTEDDEEIMRQLKLATSVFKCHSCGDDAGDPYFDSIMYHNDGHHIELRCRPLFWPRVLAHRCATRPYDYGVSLMSFLDLRRDVPWTSNVFLVDSQMAEIVKKIVILCGKDPSTTTVDDMDAADYRFACHTCADRDPVPDSSKPSTSNSAPKETEAAAEGPALATVRAFSWRHAARHEMEGHWRKPTAWVMLNEADAAAARAAEVVVLAEEGHDEKINTVQDVVDNAIEVADAAEDPDVSMQDEAAGDSARMLPSQLPEVAWSCAHCMDTTLEKPPMTLDVMLDHLIVRHGIIGRAVLNEDYYRTLAAPEVYTKGHFPAPSLKVLMPPAPPLEAPTPFGRSGFPFPYLYGDSDSDDDGYDGYDFDFW</sequence>
<proteinExistence type="predicted"/>
<dbReference type="InterPro" id="IPR036047">
    <property type="entry name" value="F-box-like_dom_sf"/>
</dbReference>
<feature type="region of interest" description="Disordered" evidence="1">
    <location>
        <begin position="540"/>
        <end position="563"/>
    </location>
</feature>
<evidence type="ECO:0000313" key="4">
    <source>
        <dbReference type="Proteomes" id="UP001222325"/>
    </source>
</evidence>
<dbReference type="Pfam" id="PF00646">
    <property type="entry name" value="F-box"/>
    <property type="match status" value="1"/>
</dbReference>
<feature type="region of interest" description="Disordered" evidence="1">
    <location>
        <begin position="1"/>
        <end position="41"/>
    </location>
</feature>
<dbReference type="SUPFAM" id="SSF81383">
    <property type="entry name" value="F-box domain"/>
    <property type="match status" value="1"/>
</dbReference>
<accession>A0AAD6UH09</accession>
<keyword evidence="4" id="KW-1185">Reference proteome</keyword>
<dbReference type="PROSITE" id="PS50181">
    <property type="entry name" value="FBOX"/>
    <property type="match status" value="1"/>
</dbReference>
<evidence type="ECO:0000259" key="2">
    <source>
        <dbReference type="PROSITE" id="PS50181"/>
    </source>
</evidence>
<dbReference type="AlphaFoldDB" id="A0AAD6UH09"/>
<dbReference type="EMBL" id="JARJCN010000002">
    <property type="protein sequence ID" value="KAJ7103198.1"/>
    <property type="molecule type" value="Genomic_DNA"/>
</dbReference>
<gene>
    <name evidence="3" type="ORF">B0H15DRAFT_199670</name>
</gene>
<dbReference type="InterPro" id="IPR001810">
    <property type="entry name" value="F-box_dom"/>
</dbReference>
<comment type="caution">
    <text evidence="3">The sequence shown here is derived from an EMBL/GenBank/DDBJ whole genome shotgun (WGS) entry which is preliminary data.</text>
</comment>
<reference evidence="3" key="1">
    <citation type="submission" date="2023-03" db="EMBL/GenBank/DDBJ databases">
        <title>Massive genome expansion in bonnet fungi (Mycena s.s.) driven by repeated elements and novel gene families across ecological guilds.</title>
        <authorList>
            <consortium name="Lawrence Berkeley National Laboratory"/>
            <person name="Harder C.B."/>
            <person name="Miyauchi S."/>
            <person name="Viragh M."/>
            <person name="Kuo A."/>
            <person name="Thoen E."/>
            <person name="Andreopoulos B."/>
            <person name="Lu D."/>
            <person name="Skrede I."/>
            <person name="Drula E."/>
            <person name="Henrissat B."/>
            <person name="Morin E."/>
            <person name="Kohler A."/>
            <person name="Barry K."/>
            <person name="LaButti K."/>
            <person name="Morin E."/>
            <person name="Salamov A."/>
            <person name="Lipzen A."/>
            <person name="Mereny Z."/>
            <person name="Hegedus B."/>
            <person name="Baldrian P."/>
            <person name="Stursova M."/>
            <person name="Weitz H."/>
            <person name="Taylor A."/>
            <person name="Grigoriev I.V."/>
            <person name="Nagy L.G."/>
            <person name="Martin F."/>
            <person name="Kauserud H."/>
        </authorList>
    </citation>
    <scope>NUCLEOTIDE SEQUENCE</scope>
    <source>
        <strain evidence="3">CBHHK173m</strain>
    </source>
</reference>
<evidence type="ECO:0000313" key="3">
    <source>
        <dbReference type="EMBL" id="KAJ7103198.1"/>
    </source>
</evidence>